<organism evidence="2 3">
    <name type="scientific">Halobacteriovorax marinus (strain ATCC BAA-682 / DSM 15412 / SJ)</name>
    <name type="common">Bacteriovorax marinus</name>
    <dbReference type="NCBI Taxonomy" id="862908"/>
    <lineage>
        <taxon>Bacteria</taxon>
        <taxon>Pseudomonadati</taxon>
        <taxon>Bdellovibrionota</taxon>
        <taxon>Bacteriovoracia</taxon>
        <taxon>Bacteriovoracales</taxon>
        <taxon>Halobacteriovoraceae</taxon>
        <taxon>Halobacteriovorax</taxon>
    </lineage>
</organism>
<dbReference type="AlphaFoldDB" id="E1X5I6"/>
<dbReference type="OrthoDB" id="5291711at2"/>
<dbReference type="RefSeq" id="WP_014245083.1">
    <property type="nucleotide sequence ID" value="NC_016620.1"/>
</dbReference>
<dbReference type="KEGG" id="bmx:BMS_2517"/>
<feature type="chain" id="PRO_5003154580" evidence="1">
    <location>
        <begin position="21"/>
        <end position="473"/>
    </location>
</feature>
<dbReference type="STRING" id="862908.BMS_2517"/>
<dbReference type="EMBL" id="FQ312005">
    <property type="protein sequence ID" value="CBW27307.1"/>
    <property type="molecule type" value="Genomic_DNA"/>
</dbReference>
<sequence>MMKGMITILMLLALSYNIQANDELTNGEGRFVSRDGDSLTFVKKQLLYASVRDIISKELSKMGHNSEVFWAKYNEKFDSYFAPIKEKLDKSYGLTTPETKLSGSKKEKYDNELRSKKLTLKARYGKLEKVLSSYSVKKMSRSPQFPNSRYMNIQAKVNRKLINEIFYGYTRGGEKRFYKNLFLTVDFSMRDMSWQDLGVELENDFTSVLKEHWKRWFEDKFKGKVSNVIITTSYEEEKLQSHLKMLSEASMSLNKISNIEGEIEQSQESALLSVDDQLKDSLWMKVKVNIKKVSEDTTFKKRTFDFGGEYLLFDLQSNRLASHYDFISEEATYSTVKDLSSNSASLVYRLPIAKWDSLIRDISHFPLGRKSFRVDIIGANSVRQIDEVEKYLTSMGLTYSLKVKIDSFNRERAQLRVFFKGSVEDLKGTLLRTKNLEVDNQKRIFFQDEENPFMINLVDKEIPVSEKTESTQG</sequence>
<dbReference type="PATRIC" id="fig|862908.3.peg.2402"/>
<dbReference type="HOGENOM" id="CLU_577180_0_0_7"/>
<protein>
    <submittedName>
        <fullName evidence="2">Exported protein</fullName>
    </submittedName>
</protein>
<evidence type="ECO:0000256" key="1">
    <source>
        <dbReference type="SAM" id="SignalP"/>
    </source>
</evidence>
<feature type="signal peptide" evidence="1">
    <location>
        <begin position="1"/>
        <end position="20"/>
    </location>
</feature>
<proteinExistence type="predicted"/>
<accession>E1X5I6</accession>
<dbReference type="Proteomes" id="UP000008963">
    <property type="component" value="Chromosome"/>
</dbReference>
<name>E1X5I6_HALMS</name>
<gene>
    <name evidence="2" type="ordered locus">BMS_2517</name>
</gene>
<reference evidence="3" key="1">
    <citation type="journal article" date="2013" name="ISME J.">
        <title>A small predatory core genome in the divergent marine Bacteriovorax marinus SJ and the terrestrial Bdellovibrio bacteriovorus.</title>
        <authorList>
            <person name="Crossman L.C."/>
            <person name="Chen H."/>
            <person name="Cerdeno-Tarraga A.M."/>
            <person name="Brooks K."/>
            <person name="Quail M.A."/>
            <person name="Pineiro S.A."/>
            <person name="Hobley L."/>
            <person name="Sockett R.E."/>
            <person name="Bentley S.D."/>
            <person name="Parkhill J."/>
            <person name="Williams H.N."/>
            <person name="Stine O.C."/>
        </authorList>
    </citation>
    <scope>NUCLEOTIDE SEQUENCE [LARGE SCALE GENOMIC DNA]</scope>
    <source>
        <strain evidence="3">ATCC BAA-682 / DSM 15412 / SJ</strain>
    </source>
</reference>
<keyword evidence="3" id="KW-1185">Reference proteome</keyword>
<evidence type="ECO:0000313" key="3">
    <source>
        <dbReference type="Proteomes" id="UP000008963"/>
    </source>
</evidence>
<evidence type="ECO:0000313" key="2">
    <source>
        <dbReference type="EMBL" id="CBW27307.1"/>
    </source>
</evidence>
<keyword evidence="1" id="KW-0732">Signal</keyword>